<dbReference type="GO" id="GO:0050660">
    <property type="term" value="F:flavin adenine dinucleotide binding"/>
    <property type="evidence" value="ECO:0007669"/>
    <property type="project" value="InterPro"/>
</dbReference>
<dbReference type="InterPro" id="IPR006091">
    <property type="entry name" value="Acyl-CoA_Oxase/DH_mid-dom"/>
</dbReference>
<evidence type="ECO:0000256" key="6">
    <source>
        <dbReference type="RuleBase" id="RU362125"/>
    </source>
</evidence>
<keyword evidence="3 6" id="KW-0285">Flavoprotein</keyword>
<sequence>MKVDLSAEQTELGEASRQLLMREWTSADVRAAARPLGSGHAPKLWQRLADAGWLSLAFPESVGGDGGSLIDLAVIVREAGRALVPTTLSSTLHAGLLLHQLGTEEQLERWLRPLMRGELLATVAYAESSAEHKPAAYETLARPASGGWRVNGRKIFVENASVSDVVIVVCQVAQQQADPGFGLFVVPRDRPGVRLRPLATFGHDLQDELTLDDVVLDSGARLGSGADGGPDALSRFYHVAEVMAALTSVEMIGGAQAVIDQTSDYLAARHAFGKPIGSFQAVQHHMANAAMAVKGAELAGWQALWRLAESLPATRETAIAKSSAGRAYREATVIAHQLWGGMGYAEESDLHLWSRRAVAADLRHGSSAWYIQRLADRFAL</sequence>
<evidence type="ECO:0000313" key="10">
    <source>
        <dbReference type="EMBL" id="AWK76284.1"/>
    </source>
</evidence>
<dbReference type="RefSeq" id="WP_109335749.1">
    <property type="nucleotide sequence ID" value="NZ_CP021355.1"/>
</dbReference>
<evidence type="ECO:0000259" key="8">
    <source>
        <dbReference type="Pfam" id="PF02770"/>
    </source>
</evidence>
<dbReference type="PANTHER" id="PTHR43884:SF20">
    <property type="entry name" value="ACYL-COA DEHYDROGENASE FADE28"/>
    <property type="match status" value="1"/>
</dbReference>
<dbReference type="CDD" id="cd00567">
    <property type="entry name" value="ACAD"/>
    <property type="match status" value="1"/>
</dbReference>
<dbReference type="InterPro" id="IPR009075">
    <property type="entry name" value="AcylCo_DH/oxidase_C"/>
</dbReference>
<dbReference type="AlphaFoldDB" id="A0A2S2C647"/>
<dbReference type="Proteomes" id="UP000245711">
    <property type="component" value="Plasmid pRB98"/>
</dbReference>
<evidence type="ECO:0000259" key="9">
    <source>
        <dbReference type="Pfam" id="PF02771"/>
    </source>
</evidence>
<reference evidence="10 11" key="1">
    <citation type="submission" date="2017-05" db="EMBL/GenBank/DDBJ databases">
        <title>Isolation of Rhodococcus sp. S2-17 biodegrading of BP-3.</title>
        <authorList>
            <person name="Lee Y."/>
            <person name="Kim K.H."/>
            <person name="Chun B.H."/>
            <person name="Jung H.S."/>
            <person name="Jeon C.O."/>
        </authorList>
    </citation>
    <scope>NUCLEOTIDE SEQUENCE [LARGE SCALE GENOMIC DNA]</scope>
    <source>
        <strain evidence="10 11">S2-17</strain>
        <plasmid evidence="11">prb98</plasmid>
    </source>
</reference>
<dbReference type="Pfam" id="PF02771">
    <property type="entry name" value="Acyl-CoA_dh_N"/>
    <property type="match status" value="1"/>
</dbReference>
<evidence type="ECO:0000313" key="11">
    <source>
        <dbReference type="Proteomes" id="UP000245711"/>
    </source>
</evidence>
<feature type="domain" description="Acyl-CoA dehydrogenase/oxidase C-terminal" evidence="7">
    <location>
        <begin position="245"/>
        <end position="377"/>
    </location>
</feature>
<feature type="domain" description="Acyl-CoA dehydrogenase/oxidase N-terminal" evidence="9">
    <location>
        <begin position="7"/>
        <end position="118"/>
    </location>
</feature>
<dbReference type="InterPro" id="IPR037069">
    <property type="entry name" value="AcylCoA_DH/ox_N_sf"/>
</dbReference>
<evidence type="ECO:0000256" key="1">
    <source>
        <dbReference type="ARBA" id="ARBA00001974"/>
    </source>
</evidence>
<dbReference type="InterPro" id="IPR046373">
    <property type="entry name" value="Acyl-CoA_Oxase/DH_mid-dom_sf"/>
</dbReference>
<dbReference type="OrthoDB" id="4447929at2"/>
<evidence type="ECO:0000256" key="3">
    <source>
        <dbReference type="ARBA" id="ARBA00022630"/>
    </source>
</evidence>
<proteinExistence type="inferred from homology"/>
<dbReference type="Pfam" id="PF00441">
    <property type="entry name" value="Acyl-CoA_dh_1"/>
    <property type="match status" value="1"/>
</dbReference>
<dbReference type="Gene3D" id="1.10.540.10">
    <property type="entry name" value="Acyl-CoA dehydrogenase/oxidase, N-terminal domain"/>
    <property type="match status" value="1"/>
</dbReference>
<dbReference type="SUPFAM" id="SSF47203">
    <property type="entry name" value="Acyl-CoA dehydrogenase C-terminal domain-like"/>
    <property type="match status" value="1"/>
</dbReference>
<keyword evidence="4 6" id="KW-0274">FAD</keyword>
<keyword evidence="10" id="KW-0614">Plasmid</keyword>
<keyword evidence="11" id="KW-1185">Reference proteome</keyword>
<evidence type="ECO:0000256" key="5">
    <source>
        <dbReference type="ARBA" id="ARBA00023002"/>
    </source>
</evidence>
<dbReference type="InterPro" id="IPR036250">
    <property type="entry name" value="AcylCo_DH-like_C"/>
</dbReference>
<geneLocation type="plasmid" evidence="11">
    <name>prb98</name>
</geneLocation>
<keyword evidence="5 6" id="KW-0560">Oxidoreductase</keyword>
<evidence type="ECO:0008006" key="12">
    <source>
        <dbReference type="Google" id="ProtNLM"/>
    </source>
</evidence>
<accession>A0A2S2C647</accession>
<dbReference type="PANTHER" id="PTHR43884">
    <property type="entry name" value="ACYL-COA DEHYDROGENASE"/>
    <property type="match status" value="1"/>
</dbReference>
<gene>
    <name evidence="10" type="ORF">CBI38_33020</name>
</gene>
<evidence type="ECO:0000259" key="7">
    <source>
        <dbReference type="Pfam" id="PF00441"/>
    </source>
</evidence>
<comment type="similarity">
    <text evidence="2 6">Belongs to the acyl-CoA dehydrogenase family.</text>
</comment>
<dbReference type="InterPro" id="IPR013786">
    <property type="entry name" value="AcylCoA_DH/ox_N"/>
</dbReference>
<dbReference type="KEGG" id="roz:CBI38_33020"/>
<dbReference type="SUPFAM" id="SSF56645">
    <property type="entry name" value="Acyl-CoA dehydrogenase NM domain-like"/>
    <property type="match status" value="1"/>
</dbReference>
<dbReference type="Gene3D" id="2.40.110.10">
    <property type="entry name" value="Butyryl-CoA Dehydrogenase, subunit A, domain 2"/>
    <property type="match status" value="1"/>
</dbReference>
<comment type="cofactor">
    <cofactor evidence="1 6">
        <name>FAD</name>
        <dbReference type="ChEBI" id="CHEBI:57692"/>
    </cofactor>
</comment>
<dbReference type="Pfam" id="PF02770">
    <property type="entry name" value="Acyl-CoA_dh_M"/>
    <property type="match status" value="1"/>
</dbReference>
<evidence type="ECO:0000256" key="4">
    <source>
        <dbReference type="ARBA" id="ARBA00022827"/>
    </source>
</evidence>
<organism evidence="10 11">
    <name type="scientific">Rhodococcus oxybenzonivorans</name>
    <dbReference type="NCBI Taxonomy" id="1990687"/>
    <lineage>
        <taxon>Bacteria</taxon>
        <taxon>Bacillati</taxon>
        <taxon>Actinomycetota</taxon>
        <taxon>Actinomycetes</taxon>
        <taxon>Mycobacteriales</taxon>
        <taxon>Nocardiaceae</taxon>
        <taxon>Rhodococcus</taxon>
    </lineage>
</organism>
<dbReference type="Gene3D" id="1.20.140.10">
    <property type="entry name" value="Butyryl-CoA Dehydrogenase, subunit A, domain 3"/>
    <property type="match status" value="1"/>
</dbReference>
<name>A0A2S2C647_9NOCA</name>
<feature type="domain" description="Acyl-CoA oxidase/dehydrogenase middle" evidence="8">
    <location>
        <begin position="123"/>
        <end position="214"/>
    </location>
</feature>
<protein>
    <recommendedName>
        <fullName evidence="12">Acyl-CoA dehydrogenase</fullName>
    </recommendedName>
</protein>
<dbReference type="InterPro" id="IPR009100">
    <property type="entry name" value="AcylCoA_DH/oxidase_NM_dom_sf"/>
</dbReference>
<dbReference type="GO" id="GO:0003995">
    <property type="term" value="F:acyl-CoA dehydrogenase activity"/>
    <property type="evidence" value="ECO:0007669"/>
    <property type="project" value="TreeGrafter"/>
</dbReference>
<dbReference type="EMBL" id="CP021355">
    <property type="protein sequence ID" value="AWK76284.1"/>
    <property type="molecule type" value="Genomic_DNA"/>
</dbReference>
<evidence type="ECO:0000256" key="2">
    <source>
        <dbReference type="ARBA" id="ARBA00009347"/>
    </source>
</evidence>